<keyword evidence="2 10" id="KW-0548">Nucleotidyltransferase</keyword>
<dbReference type="GO" id="GO:0008882">
    <property type="term" value="F:[glutamate-ammonia-ligase] adenylyltransferase activity"/>
    <property type="evidence" value="ECO:0007669"/>
    <property type="project" value="UniProtKB-EC"/>
</dbReference>
<dbReference type="EMBL" id="JBHUFV010000061">
    <property type="protein sequence ID" value="MFD1938031.1"/>
    <property type="molecule type" value="Genomic_DNA"/>
</dbReference>
<evidence type="ECO:0000313" key="11">
    <source>
        <dbReference type="Proteomes" id="UP001597368"/>
    </source>
</evidence>
<evidence type="ECO:0000256" key="7">
    <source>
        <dbReference type="SAM" id="MobiDB-lite"/>
    </source>
</evidence>
<evidence type="ECO:0000256" key="1">
    <source>
        <dbReference type="ARBA" id="ARBA00022679"/>
    </source>
</evidence>
<keyword evidence="3" id="KW-0547">Nucleotide-binding</keyword>
<dbReference type="CDD" id="cd05401">
    <property type="entry name" value="NT_GlnE_GlnD_like"/>
    <property type="match status" value="2"/>
</dbReference>
<feature type="compositionally biased region" description="Low complexity" evidence="7">
    <location>
        <begin position="209"/>
        <end position="220"/>
    </location>
</feature>
<evidence type="ECO:0000313" key="10">
    <source>
        <dbReference type="EMBL" id="MFD1938031.1"/>
    </source>
</evidence>
<dbReference type="RefSeq" id="WP_379579731.1">
    <property type="nucleotide sequence ID" value="NZ_JBHUFV010000061.1"/>
</dbReference>
<dbReference type="Gene3D" id="3.30.460.10">
    <property type="entry name" value="Beta Polymerase, domain 2"/>
    <property type="match status" value="2"/>
</dbReference>
<evidence type="ECO:0000259" key="8">
    <source>
        <dbReference type="Pfam" id="PF03710"/>
    </source>
</evidence>
<proteinExistence type="predicted"/>
<dbReference type="GO" id="GO:0047388">
    <property type="term" value="F:[glutamine synthetase]-adenylyl-L-tyrosine phosphorylase activity"/>
    <property type="evidence" value="ECO:0007669"/>
    <property type="project" value="UniProtKB-EC"/>
</dbReference>
<dbReference type="InterPro" id="IPR023057">
    <property type="entry name" value="GlnE"/>
</dbReference>
<dbReference type="Pfam" id="PF08335">
    <property type="entry name" value="GlnD_UR_UTase"/>
    <property type="match status" value="2"/>
</dbReference>
<evidence type="ECO:0000256" key="2">
    <source>
        <dbReference type="ARBA" id="ARBA00022695"/>
    </source>
</evidence>
<dbReference type="InterPro" id="IPR013546">
    <property type="entry name" value="PII_UdlTrfase/GS_AdlTrfase"/>
</dbReference>
<keyword evidence="1 10" id="KW-0808">Transferase</keyword>
<dbReference type="InterPro" id="IPR005190">
    <property type="entry name" value="GlnE_rpt_dom"/>
</dbReference>
<dbReference type="SUPFAM" id="SSF81593">
    <property type="entry name" value="Nucleotidyltransferase substrate binding subunit/domain"/>
    <property type="match status" value="2"/>
</dbReference>
<feature type="domain" description="PII-uridylyltransferase/Glutamine-synthetase adenylyltransferase" evidence="9">
    <location>
        <begin position="1021"/>
        <end position="1145"/>
    </location>
</feature>
<dbReference type="PANTHER" id="PTHR30621">
    <property type="entry name" value="GLUTAMINE SYNTHETASE ADENYLYLTRANSFERASE"/>
    <property type="match status" value="1"/>
</dbReference>
<evidence type="ECO:0000259" key="9">
    <source>
        <dbReference type="Pfam" id="PF08335"/>
    </source>
</evidence>
<protein>
    <submittedName>
        <fullName evidence="10">Bifunctional [glutamine synthetase] adenylyltransferase/[glutamine synthetase]-adenylyl-L-tyrosine phosphorylase</fullName>
        <ecNumber evidence="10">2.7.7.42</ecNumber>
        <ecNumber evidence="10">2.7.7.89</ecNumber>
    </submittedName>
</protein>
<feature type="domain" description="Glutamate-ammonia ligase adenylyltransferase repeated" evidence="8">
    <location>
        <begin position="755"/>
        <end position="981"/>
    </location>
</feature>
<feature type="compositionally biased region" description="Low complexity" evidence="7">
    <location>
        <begin position="153"/>
        <end position="191"/>
    </location>
</feature>
<keyword evidence="6" id="KW-0511">Multifunctional enzyme</keyword>
<feature type="region of interest" description="Disordered" evidence="7">
    <location>
        <begin position="128"/>
        <end position="304"/>
    </location>
</feature>
<keyword evidence="11" id="KW-1185">Reference proteome</keyword>
<dbReference type="InterPro" id="IPR043519">
    <property type="entry name" value="NT_sf"/>
</dbReference>
<accession>A0ABW4T8G0</accession>
<feature type="domain" description="PII-uridylyltransferase/Glutamine-synthetase adenylyltransferase" evidence="9">
    <location>
        <begin position="511"/>
        <end position="649"/>
    </location>
</feature>
<dbReference type="EC" id="2.7.7.89" evidence="10"/>
<dbReference type="Gene3D" id="1.20.120.330">
    <property type="entry name" value="Nucleotidyltransferases domain 2"/>
    <property type="match status" value="2"/>
</dbReference>
<comment type="caution">
    <text evidence="10">The sequence shown here is derived from an EMBL/GenBank/DDBJ whole genome shotgun (WGS) entry which is preliminary data.</text>
</comment>
<dbReference type="Proteomes" id="UP001597368">
    <property type="component" value="Unassembled WGS sequence"/>
</dbReference>
<reference evidence="11" key="1">
    <citation type="journal article" date="2019" name="Int. J. Syst. Evol. Microbiol.">
        <title>The Global Catalogue of Microorganisms (GCM) 10K type strain sequencing project: providing services to taxonomists for standard genome sequencing and annotation.</title>
        <authorList>
            <consortium name="The Broad Institute Genomics Platform"/>
            <consortium name="The Broad Institute Genome Sequencing Center for Infectious Disease"/>
            <person name="Wu L."/>
            <person name="Ma J."/>
        </authorList>
    </citation>
    <scope>NUCLEOTIDE SEQUENCE [LARGE SCALE GENOMIC DNA]</scope>
    <source>
        <strain evidence="11">ICMP 6774ER</strain>
    </source>
</reference>
<dbReference type="SUPFAM" id="SSF81301">
    <property type="entry name" value="Nucleotidyltransferase"/>
    <property type="match status" value="2"/>
</dbReference>
<keyword evidence="4" id="KW-0067">ATP-binding</keyword>
<dbReference type="EC" id="2.7.7.42" evidence="10"/>
<sequence length="1147" mass="121700">MPRIESIAARLAKLGFADPARAERLVAEIDAAWLLDAFAAVADPDLALLSLTRLAERDPSVLDLLRSDEGLRARLLGVLGVSAALGEHVITHPGHWRSLAGEAALARPGEGELRATLLRAVAADPFAQAPRAGDPGSPASEPLPNPPSPATPTTPGREAEPQAAAPASATSQSDAGPRAAASASIAPGSDGEPQAVAPASATPGSDGEPQAAAPAPAGPRADARPPDAPRSAATPPAELRFAAPSPAARHSVQPAPGDTATGPGPGGGDRAPAEPAPGADSAGLHSGGGEAAPAEATLSRGEAAPAGDAAGLALAADDDPEGLKSAYRRRLMLLAARDITGAASFAEVTAELSDLAGAALEAALAVARAEVPADDVRLAVIGMGKCGARELNYISDVDVIFVAEPVEGADETKALRTATRLAQAMMRACADLWEVDAGLRPEGRSGPLVRTLASHVAYYQRWAKTWEFQALLKARPVAGDAALGADYVAAVDEMVWQAAARENFVEDVQAMRRRVEANAREDGERQLKLGPGGLRDIEFAVQLLQLVHGRLDPMLRRRATLPALAALSRGGYVGRDDARGLAEAYTFLRQVEHLLQLHRLRRTHVVPSGTDDLRRLGRALKLGPDPAAEFTRQWKKHAMEARRLHEKLFYRPLLQAVARLPDAEARLSTAAATARLQALGYRDPSGALRHIAALTTGVSRRAAIQRTLLPVMLDWFADTPDPDAGLLGFRQVSDQLGTTPWYLRLLRDETAVAARMARVLGTSRYATDLLTRAPEAVAMLGSDSELAPRPVAALHAEAAAAVSRQAGAEAAVASVRGLRRRELFRTAVADLSDLSDIEQVGVALSELNDVTIQAALDTALAKVGLESRGEPPGAFAVIAMGRLGGMECSYASDADVMFVCERPEAGFAVANELRRLLALPAPDPPLLIDPDLRPEGRQGPLVRTLASYRAYYARWSSPWESQALLRARFCAGDAGLGEAFVEVIDDLRYPRDGLSQEAVREIRRLKARMEAERLPRGADPALHTKLGRGGLADVEWVAQLLQLQHAAAEPGLRTTRTLEALRAAVSAGLLDQADAEVLAEGWRFASRIRDAIMLVKGRAGDMVPADTHERRLIARTLGYPPDGSQDFVNDYRRVTRRARQVVERVFY</sequence>
<dbReference type="Pfam" id="PF03710">
    <property type="entry name" value="GlnE"/>
    <property type="match status" value="2"/>
</dbReference>
<dbReference type="NCBIfam" id="NF010707">
    <property type="entry name" value="PRK14109.1"/>
    <property type="match status" value="1"/>
</dbReference>
<evidence type="ECO:0000256" key="5">
    <source>
        <dbReference type="ARBA" id="ARBA00022842"/>
    </source>
</evidence>
<gene>
    <name evidence="10" type="ORF">ACFSKW_41810</name>
</gene>
<organism evidence="10 11">
    <name type="scientific">Nonomuraea mangrovi</name>
    <dbReference type="NCBI Taxonomy" id="2316207"/>
    <lineage>
        <taxon>Bacteria</taxon>
        <taxon>Bacillati</taxon>
        <taxon>Actinomycetota</taxon>
        <taxon>Actinomycetes</taxon>
        <taxon>Streptosporangiales</taxon>
        <taxon>Streptosporangiaceae</taxon>
        <taxon>Nonomuraea</taxon>
    </lineage>
</organism>
<evidence type="ECO:0000256" key="4">
    <source>
        <dbReference type="ARBA" id="ARBA00022840"/>
    </source>
</evidence>
<evidence type="ECO:0000256" key="6">
    <source>
        <dbReference type="ARBA" id="ARBA00023268"/>
    </source>
</evidence>
<keyword evidence="5" id="KW-0460">Magnesium</keyword>
<feature type="domain" description="Glutamate-ammonia ligase adenylyltransferase repeated" evidence="8">
    <location>
        <begin position="322"/>
        <end position="486"/>
    </location>
</feature>
<name>A0ABW4T8G0_9ACTN</name>
<feature type="compositionally biased region" description="Pro residues" evidence="7">
    <location>
        <begin position="141"/>
        <end position="152"/>
    </location>
</feature>
<dbReference type="PANTHER" id="PTHR30621:SF0">
    <property type="entry name" value="BIFUNCTIONAL GLUTAMINE SYNTHETASE ADENYLYLTRANSFERASE_ADENYLYL-REMOVING ENZYME"/>
    <property type="match status" value="1"/>
</dbReference>
<evidence type="ECO:0000256" key="3">
    <source>
        <dbReference type="ARBA" id="ARBA00022741"/>
    </source>
</evidence>